<gene>
    <name evidence="1" type="ORF">BECKLFY1418C_GA0070996_10555</name>
</gene>
<dbReference type="EMBL" id="CAADFN010000055">
    <property type="protein sequence ID" value="VFK19202.1"/>
    <property type="molecule type" value="Genomic_DNA"/>
</dbReference>
<protein>
    <submittedName>
        <fullName evidence="1">Uncharacterized protein</fullName>
    </submittedName>
</protein>
<reference evidence="1" key="1">
    <citation type="submission" date="2019-02" db="EMBL/GenBank/DDBJ databases">
        <authorList>
            <person name="Gruber-Vodicka R. H."/>
            <person name="Seah K. B. B."/>
        </authorList>
    </citation>
    <scope>NUCLEOTIDE SEQUENCE</scope>
    <source>
        <strain evidence="1">BECK_BY7</strain>
    </source>
</reference>
<proteinExistence type="predicted"/>
<accession>A0A450WQ72</accession>
<evidence type="ECO:0000313" key="1">
    <source>
        <dbReference type="EMBL" id="VFK19202.1"/>
    </source>
</evidence>
<name>A0A450WQ72_9GAMM</name>
<dbReference type="AlphaFoldDB" id="A0A450WQ72"/>
<sequence>MWPEFVMQLLHLFSERNQGRFTETSDMNLAKLRWSFARMSGK</sequence>
<organism evidence="1">
    <name type="scientific">Candidatus Kentrum sp. LFY</name>
    <dbReference type="NCBI Taxonomy" id="2126342"/>
    <lineage>
        <taxon>Bacteria</taxon>
        <taxon>Pseudomonadati</taxon>
        <taxon>Pseudomonadota</taxon>
        <taxon>Gammaproteobacteria</taxon>
        <taxon>Candidatus Kentrum</taxon>
    </lineage>
</organism>